<dbReference type="AlphaFoldDB" id="A0A2K3KQ14"/>
<name>A0A2K3KQ14_TRIPR</name>
<sequence length="55" mass="6509">MNWNVNNTRYLADDSRDHPQCCNALCSFLQDHDGARLDSSYAADRERNEFWNERS</sequence>
<proteinExistence type="predicted"/>
<dbReference type="EMBL" id="ASHM01227193">
    <property type="protein sequence ID" value="PNX68395.1"/>
    <property type="molecule type" value="Genomic_DNA"/>
</dbReference>
<protein>
    <submittedName>
        <fullName evidence="1">Uncharacterized protein</fullName>
    </submittedName>
</protein>
<gene>
    <name evidence="1" type="ORF">L195_g063958</name>
</gene>
<feature type="non-terminal residue" evidence="1">
    <location>
        <position position="55"/>
    </location>
</feature>
<evidence type="ECO:0000313" key="1">
    <source>
        <dbReference type="EMBL" id="PNX68395.1"/>
    </source>
</evidence>
<accession>A0A2K3KQ14</accession>
<dbReference type="Proteomes" id="UP000236291">
    <property type="component" value="Unassembled WGS sequence"/>
</dbReference>
<comment type="caution">
    <text evidence="1">The sequence shown here is derived from an EMBL/GenBank/DDBJ whole genome shotgun (WGS) entry which is preliminary data.</text>
</comment>
<reference evidence="1 2" key="2">
    <citation type="journal article" date="2017" name="Front. Plant Sci.">
        <title>Gene Classification and Mining of Molecular Markers Useful in Red Clover (Trifolium pratense) Breeding.</title>
        <authorList>
            <person name="Istvanek J."/>
            <person name="Dluhosova J."/>
            <person name="Dluhos P."/>
            <person name="Patkova L."/>
            <person name="Nedelnik J."/>
            <person name="Repkova J."/>
        </authorList>
    </citation>
    <scope>NUCLEOTIDE SEQUENCE [LARGE SCALE GENOMIC DNA]</scope>
    <source>
        <strain evidence="2">cv. Tatra</strain>
        <tissue evidence="1">Young leaves</tissue>
    </source>
</reference>
<evidence type="ECO:0000313" key="2">
    <source>
        <dbReference type="Proteomes" id="UP000236291"/>
    </source>
</evidence>
<reference evidence="1 2" key="1">
    <citation type="journal article" date="2014" name="Am. J. Bot.">
        <title>Genome assembly and annotation for red clover (Trifolium pratense; Fabaceae).</title>
        <authorList>
            <person name="Istvanek J."/>
            <person name="Jaros M."/>
            <person name="Krenek A."/>
            <person name="Repkova J."/>
        </authorList>
    </citation>
    <scope>NUCLEOTIDE SEQUENCE [LARGE SCALE GENOMIC DNA]</scope>
    <source>
        <strain evidence="2">cv. Tatra</strain>
        <tissue evidence="1">Young leaves</tissue>
    </source>
</reference>
<organism evidence="1 2">
    <name type="scientific">Trifolium pratense</name>
    <name type="common">Red clover</name>
    <dbReference type="NCBI Taxonomy" id="57577"/>
    <lineage>
        <taxon>Eukaryota</taxon>
        <taxon>Viridiplantae</taxon>
        <taxon>Streptophyta</taxon>
        <taxon>Embryophyta</taxon>
        <taxon>Tracheophyta</taxon>
        <taxon>Spermatophyta</taxon>
        <taxon>Magnoliopsida</taxon>
        <taxon>eudicotyledons</taxon>
        <taxon>Gunneridae</taxon>
        <taxon>Pentapetalae</taxon>
        <taxon>rosids</taxon>
        <taxon>fabids</taxon>
        <taxon>Fabales</taxon>
        <taxon>Fabaceae</taxon>
        <taxon>Papilionoideae</taxon>
        <taxon>50 kb inversion clade</taxon>
        <taxon>NPAAA clade</taxon>
        <taxon>Hologalegina</taxon>
        <taxon>IRL clade</taxon>
        <taxon>Trifolieae</taxon>
        <taxon>Trifolium</taxon>
    </lineage>
</organism>